<reference evidence="1 2" key="1">
    <citation type="journal article" date="2024" name="G3 (Bethesda)">
        <title>Genome assembly of Hibiscus sabdariffa L. provides insights into metabolisms of medicinal natural products.</title>
        <authorList>
            <person name="Kim T."/>
        </authorList>
    </citation>
    <scope>NUCLEOTIDE SEQUENCE [LARGE SCALE GENOMIC DNA]</scope>
    <source>
        <strain evidence="1">TK-2024</strain>
        <tissue evidence="1">Old leaves</tissue>
    </source>
</reference>
<dbReference type="Proteomes" id="UP001396334">
    <property type="component" value="Unassembled WGS sequence"/>
</dbReference>
<sequence length="94" mass="10837">MEGLQDRLSWDPSPTKQFKVSSAYERRVGVLFGPEERICLEFLAVPRESGYVFYAEFERSVVHESYYGEQSCYVGHGKFILCMCCVREIVARIG</sequence>
<name>A0ABR2U6Q0_9ROSI</name>
<comment type="caution">
    <text evidence="1">The sequence shown here is derived from an EMBL/GenBank/DDBJ whole genome shotgun (WGS) entry which is preliminary data.</text>
</comment>
<accession>A0ABR2U6Q0</accession>
<keyword evidence="2" id="KW-1185">Reference proteome</keyword>
<evidence type="ECO:0000313" key="2">
    <source>
        <dbReference type="Proteomes" id="UP001396334"/>
    </source>
</evidence>
<evidence type="ECO:0000313" key="1">
    <source>
        <dbReference type="EMBL" id="KAK9045401.1"/>
    </source>
</evidence>
<protein>
    <submittedName>
        <fullName evidence="1">Uncharacterized protein</fullName>
    </submittedName>
</protein>
<organism evidence="1 2">
    <name type="scientific">Hibiscus sabdariffa</name>
    <name type="common">roselle</name>
    <dbReference type="NCBI Taxonomy" id="183260"/>
    <lineage>
        <taxon>Eukaryota</taxon>
        <taxon>Viridiplantae</taxon>
        <taxon>Streptophyta</taxon>
        <taxon>Embryophyta</taxon>
        <taxon>Tracheophyta</taxon>
        <taxon>Spermatophyta</taxon>
        <taxon>Magnoliopsida</taxon>
        <taxon>eudicotyledons</taxon>
        <taxon>Gunneridae</taxon>
        <taxon>Pentapetalae</taxon>
        <taxon>rosids</taxon>
        <taxon>malvids</taxon>
        <taxon>Malvales</taxon>
        <taxon>Malvaceae</taxon>
        <taxon>Malvoideae</taxon>
        <taxon>Hibiscus</taxon>
    </lineage>
</organism>
<dbReference type="EMBL" id="JBBPBN010000002">
    <property type="protein sequence ID" value="KAK9045401.1"/>
    <property type="molecule type" value="Genomic_DNA"/>
</dbReference>
<proteinExistence type="predicted"/>
<gene>
    <name evidence="1" type="ORF">V6N11_059282</name>
</gene>